<evidence type="ECO:0000256" key="6">
    <source>
        <dbReference type="SAM" id="MobiDB-lite"/>
    </source>
</evidence>
<dbReference type="Gene3D" id="3.90.1720.10">
    <property type="entry name" value="endopeptidase domain like (from Nostoc punctiforme)"/>
    <property type="match status" value="1"/>
</dbReference>
<proteinExistence type="inferred from homology"/>
<dbReference type="EMBL" id="JAATEN010000003">
    <property type="protein sequence ID" value="NJQ00088.1"/>
    <property type="molecule type" value="Genomic_DNA"/>
</dbReference>
<evidence type="ECO:0000256" key="2">
    <source>
        <dbReference type="ARBA" id="ARBA00022670"/>
    </source>
</evidence>
<evidence type="ECO:0000313" key="10">
    <source>
        <dbReference type="Proteomes" id="UP000695264"/>
    </source>
</evidence>
<accession>A0ABX1BUG3</accession>
<comment type="caution">
    <text evidence="9">The sequence shown here is derived from an EMBL/GenBank/DDBJ whole genome shotgun (WGS) entry which is preliminary data.</text>
</comment>
<gene>
    <name evidence="9" type="ORF">HCK00_05940</name>
</gene>
<evidence type="ECO:0000256" key="1">
    <source>
        <dbReference type="ARBA" id="ARBA00007074"/>
    </source>
</evidence>
<feature type="coiled-coil region" evidence="5">
    <location>
        <begin position="173"/>
        <end position="212"/>
    </location>
</feature>
<feature type="region of interest" description="Disordered" evidence="6">
    <location>
        <begin position="339"/>
        <end position="359"/>
    </location>
</feature>
<dbReference type="InterPro" id="IPR051794">
    <property type="entry name" value="PG_Endopeptidase_C40"/>
</dbReference>
<keyword evidence="5" id="KW-0175">Coiled coil</keyword>
<feature type="coiled-coil region" evidence="5">
    <location>
        <begin position="36"/>
        <end position="91"/>
    </location>
</feature>
<keyword evidence="4" id="KW-0788">Thiol protease</keyword>
<dbReference type="Proteomes" id="UP000695264">
    <property type="component" value="Unassembled WGS sequence"/>
</dbReference>
<keyword evidence="3 9" id="KW-0378">Hydrolase</keyword>
<feature type="signal peptide" evidence="7">
    <location>
        <begin position="1"/>
        <end position="23"/>
    </location>
</feature>
<keyword evidence="10" id="KW-1185">Reference proteome</keyword>
<organism evidence="9 10">
    <name type="scientific">Streptomyces zingiberis</name>
    <dbReference type="NCBI Taxonomy" id="2053010"/>
    <lineage>
        <taxon>Bacteria</taxon>
        <taxon>Bacillati</taxon>
        <taxon>Actinomycetota</taxon>
        <taxon>Actinomycetes</taxon>
        <taxon>Kitasatosporales</taxon>
        <taxon>Streptomycetaceae</taxon>
        <taxon>Streptomyces</taxon>
    </lineage>
</organism>
<dbReference type="InterPro" id="IPR000064">
    <property type="entry name" value="NLP_P60_dom"/>
</dbReference>
<dbReference type="RefSeq" id="WP_168100660.1">
    <property type="nucleotide sequence ID" value="NZ_JAATEN010000003.1"/>
</dbReference>
<evidence type="ECO:0000256" key="5">
    <source>
        <dbReference type="SAM" id="Coils"/>
    </source>
</evidence>
<evidence type="ECO:0000313" key="9">
    <source>
        <dbReference type="EMBL" id="NJQ00088.1"/>
    </source>
</evidence>
<evidence type="ECO:0000259" key="8">
    <source>
        <dbReference type="PROSITE" id="PS51935"/>
    </source>
</evidence>
<dbReference type="PANTHER" id="PTHR47359:SF3">
    <property type="entry name" value="NLP_P60 DOMAIN-CONTAINING PROTEIN-RELATED"/>
    <property type="match status" value="1"/>
</dbReference>
<comment type="similarity">
    <text evidence="1">Belongs to the peptidase C40 family.</text>
</comment>
<feature type="chain" id="PRO_5045696568" evidence="7">
    <location>
        <begin position="24"/>
        <end position="359"/>
    </location>
</feature>
<protein>
    <submittedName>
        <fullName evidence="9">Glycoside hydrolase</fullName>
    </submittedName>
</protein>
<reference evidence="9 10" key="1">
    <citation type="submission" date="2020-03" db="EMBL/GenBank/DDBJ databases">
        <title>WGS of actinomycetes isolated from Thailand.</title>
        <authorList>
            <person name="Thawai C."/>
        </authorList>
    </citation>
    <scope>NUCLEOTIDE SEQUENCE [LARGE SCALE GENOMIC DNA]</scope>
    <source>
        <strain evidence="9 10">PLAI 1-29</strain>
    </source>
</reference>
<evidence type="ECO:0000256" key="4">
    <source>
        <dbReference type="ARBA" id="ARBA00022807"/>
    </source>
</evidence>
<dbReference type="SUPFAM" id="SSF54001">
    <property type="entry name" value="Cysteine proteinases"/>
    <property type="match status" value="1"/>
</dbReference>
<keyword evidence="2" id="KW-0645">Protease</keyword>
<dbReference type="InterPro" id="IPR038765">
    <property type="entry name" value="Papain-like_cys_pep_sf"/>
</dbReference>
<name>A0ABX1BUG3_9ACTN</name>
<evidence type="ECO:0000256" key="7">
    <source>
        <dbReference type="SAM" id="SignalP"/>
    </source>
</evidence>
<dbReference type="PROSITE" id="PS51935">
    <property type="entry name" value="NLPC_P60"/>
    <property type="match status" value="1"/>
</dbReference>
<dbReference type="PANTHER" id="PTHR47359">
    <property type="entry name" value="PEPTIDOGLYCAN DL-ENDOPEPTIDASE CWLO"/>
    <property type="match status" value="1"/>
</dbReference>
<sequence>MIVTATAVVCAVGVLLTPGTALAAPAEPDPAQDRRLEELHRRIEGLYRKATSATDDYNAAREKTAEQRKKLDRIEKRATAAGERMTELRAQAGAMARAHYRGGGMPDTMRLLLEGGSEDFLHDADVARKGQQAQRDLIAGLAATQRRLDGYAESADEELSRLRTQQKKRATAKKEIEARIAAAEKLESRLQAEELERLRELEAEEARKAQAEWLESGVLDEIDARASARGRKAIAYATRQLGKDYEWGAEGPRTFDCSGLTSQAWAAADRPIPRTSQEQWKRLTRVRIADMRPGDLIVYHSDASHVGMYVGRGEIVHAPRPGRQITLAGAGSMRILGVVRPDPGEDGPAEKGGDGPGKP</sequence>
<keyword evidence="7" id="KW-0732">Signal</keyword>
<dbReference type="GO" id="GO:0016787">
    <property type="term" value="F:hydrolase activity"/>
    <property type="evidence" value="ECO:0007669"/>
    <property type="project" value="UniProtKB-KW"/>
</dbReference>
<feature type="domain" description="NlpC/P60" evidence="8">
    <location>
        <begin position="227"/>
        <end position="348"/>
    </location>
</feature>
<evidence type="ECO:0000256" key="3">
    <source>
        <dbReference type="ARBA" id="ARBA00022801"/>
    </source>
</evidence>
<dbReference type="Pfam" id="PF00877">
    <property type="entry name" value="NLPC_P60"/>
    <property type="match status" value="1"/>
</dbReference>